<evidence type="ECO:0000313" key="2">
    <source>
        <dbReference type="Proteomes" id="UP000004291"/>
    </source>
</evidence>
<dbReference type="STRING" id="411684.HPDFL43_14912"/>
<name>A9D2Y7_HOEPD</name>
<reference evidence="1 2" key="2">
    <citation type="submission" date="2012-06" db="EMBL/GenBank/DDBJ databases">
        <authorList>
            <person name="Fiebig A."/>
        </authorList>
    </citation>
    <scope>NUCLEOTIDE SEQUENCE [LARGE SCALE GENOMIC DNA]</scope>
    <source>
        <strain evidence="1 2">DFL-43</strain>
    </source>
</reference>
<comment type="caution">
    <text evidence="1">The sequence shown here is derived from an EMBL/GenBank/DDBJ whole genome shotgun (WGS) entry which is preliminary data.</text>
</comment>
<keyword evidence="2" id="KW-1185">Reference proteome</keyword>
<dbReference type="Proteomes" id="UP000004291">
    <property type="component" value="Chromosome"/>
</dbReference>
<sequence>MFNIDSAPCFWETVTVRLPNAEPESFRARFQVMPVSEFKQIDLGDPDQVAGFLETTVTGLEDIEDGSGPLPFSDPLLARLIDRPDIRAAMVRAYVEGIGRAAQGN</sequence>
<gene>
    <name evidence="1" type="ORF">HPDFL43_14912</name>
</gene>
<dbReference type="HOGENOM" id="CLU_173406_0_0_5"/>
<dbReference type="RefSeq" id="WP_007198741.1">
    <property type="nucleotide sequence ID" value="NZ_CM002917.1"/>
</dbReference>
<proteinExistence type="predicted"/>
<protein>
    <submittedName>
        <fullName evidence="1">Uncharacterized protein</fullName>
    </submittedName>
</protein>
<dbReference type="eggNOG" id="ENOG50334D9">
    <property type="taxonomic scope" value="Bacteria"/>
</dbReference>
<accession>A9D2Y7</accession>
<dbReference type="OrthoDB" id="7743875at2"/>
<reference evidence="1 2" key="1">
    <citation type="submission" date="2007-10" db="EMBL/GenBank/DDBJ databases">
        <authorList>
            <person name="Wagner-Dobler I."/>
            <person name="Ferriera S."/>
            <person name="Johnson J."/>
            <person name="Kravitz S."/>
            <person name="Beeson K."/>
            <person name="Sutton G."/>
            <person name="Rogers Y.-H."/>
            <person name="Friedman R."/>
            <person name="Frazier M."/>
            <person name="Venter J.C."/>
        </authorList>
    </citation>
    <scope>NUCLEOTIDE SEQUENCE [LARGE SCALE GENOMIC DNA]</scope>
    <source>
        <strain evidence="1 2">DFL-43</strain>
    </source>
</reference>
<organism evidence="1 2">
    <name type="scientific">Hoeflea phototrophica (strain DSM 17068 / NCIMB 14078 / DFL-43)</name>
    <dbReference type="NCBI Taxonomy" id="411684"/>
    <lineage>
        <taxon>Bacteria</taxon>
        <taxon>Pseudomonadati</taxon>
        <taxon>Pseudomonadota</taxon>
        <taxon>Alphaproteobacteria</taxon>
        <taxon>Hyphomicrobiales</taxon>
        <taxon>Rhizobiaceae</taxon>
        <taxon>Hoeflea</taxon>
    </lineage>
</organism>
<dbReference type="AlphaFoldDB" id="A9D2Y7"/>
<dbReference type="EMBL" id="ABIA03000004">
    <property type="protein sequence ID" value="EDQ34298.1"/>
    <property type="molecule type" value="Genomic_DNA"/>
</dbReference>
<evidence type="ECO:0000313" key="1">
    <source>
        <dbReference type="EMBL" id="EDQ34298.1"/>
    </source>
</evidence>